<dbReference type="GO" id="GO:0030286">
    <property type="term" value="C:dynein complex"/>
    <property type="evidence" value="ECO:0007669"/>
    <property type="project" value="InterPro"/>
</dbReference>
<dbReference type="InterPro" id="IPR026983">
    <property type="entry name" value="DHC"/>
</dbReference>
<dbReference type="Gene3D" id="1.20.920.20">
    <property type="match status" value="1"/>
</dbReference>
<evidence type="ECO:0000313" key="4">
    <source>
        <dbReference type="Proteomes" id="UP000729357"/>
    </source>
</evidence>
<feature type="domain" description="Dynein heavy chain AAA module D4" evidence="2">
    <location>
        <begin position="1"/>
        <end position="207"/>
    </location>
</feature>
<dbReference type="Pfam" id="PF12777">
    <property type="entry name" value="MT"/>
    <property type="match status" value="1"/>
</dbReference>
<dbReference type="GO" id="GO:0045505">
    <property type="term" value="F:dynein intermediate chain binding"/>
    <property type="evidence" value="ECO:0007669"/>
    <property type="project" value="InterPro"/>
</dbReference>
<evidence type="ECO:0000259" key="1">
    <source>
        <dbReference type="Pfam" id="PF12777"/>
    </source>
</evidence>
<dbReference type="PANTHER" id="PTHR45703">
    <property type="entry name" value="DYNEIN HEAVY CHAIN"/>
    <property type="match status" value="1"/>
</dbReference>
<dbReference type="EMBL" id="JAHFXS010008440">
    <property type="protein sequence ID" value="KAG9920831.1"/>
    <property type="molecule type" value="Genomic_DNA"/>
</dbReference>
<dbReference type="Proteomes" id="UP000729357">
    <property type="component" value="Unassembled WGS sequence"/>
</dbReference>
<sequence length="323" mass="36818">LRRCGVKGEKICFIMDESNVLDSGFLERMNTLLANGEVPGLFEGDEFASLMTACKEAAQGKGQLLDSQEELYKWFTQQIVQNLHVVFTMNPPTEGLSSKAATSPALFNRCVLNWFGDWSDQALFQVGYELTQSVDLDRSSYVSPDSIPVAYRQLQLPASHRDAVVNSMVHVHHSMHKFNARLLRQQNKTTYLTPRHFLDFLSQFVKLYNEKRDDLEEQQRHLNIGLDKLHETTVQVSDMSKSLTEKNVELQTKDAEANEKLQRMIADQREAETRRAASLEVQNALVEQERIVAERREVVLHDLAQAEPAVIEAQKSVSNIKKQ</sequence>
<proteinExistence type="predicted"/>
<name>A0A9P8JGH5_AURME</name>
<organism evidence="3 4">
    <name type="scientific">Aureobasidium melanogenum</name>
    <name type="common">Aureobasidium pullulans var. melanogenum</name>
    <dbReference type="NCBI Taxonomy" id="46634"/>
    <lineage>
        <taxon>Eukaryota</taxon>
        <taxon>Fungi</taxon>
        <taxon>Dikarya</taxon>
        <taxon>Ascomycota</taxon>
        <taxon>Pezizomycotina</taxon>
        <taxon>Dothideomycetes</taxon>
        <taxon>Dothideomycetidae</taxon>
        <taxon>Dothideales</taxon>
        <taxon>Saccotheciaceae</taxon>
        <taxon>Aureobasidium</taxon>
    </lineage>
</organism>
<gene>
    <name evidence="3" type="ORF">KCU98_g22263</name>
</gene>
<dbReference type="InterPro" id="IPR024743">
    <property type="entry name" value="Dynein_HC_stalk"/>
</dbReference>
<dbReference type="GO" id="GO:0051959">
    <property type="term" value="F:dynein light intermediate chain binding"/>
    <property type="evidence" value="ECO:0007669"/>
    <property type="project" value="InterPro"/>
</dbReference>
<dbReference type="Pfam" id="PF12780">
    <property type="entry name" value="AAA_8"/>
    <property type="match status" value="1"/>
</dbReference>
<comment type="caution">
    <text evidence="3">The sequence shown here is derived from an EMBL/GenBank/DDBJ whole genome shotgun (WGS) entry which is preliminary data.</text>
</comment>
<protein>
    <submittedName>
        <fullName evidence="3">Dynein heavy chain</fullName>
    </submittedName>
</protein>
<evidence type="ECO:0000313" key="3">
    <source>
        <dbReference type="EMBL" id="KAG9920831.1"/>
    </source>
</evidence>
<feature type="domain" description="Dynein heavy chain coiled coil stalk" evidence="1">
    <location>
        <begin position="222"/>
        <end position="322"/>
    </location>
</feature>
<dbReference type="SUPFAM" id="SSF52540">
    <property type="entry name" value="P-loop containing nucleoside triphosphate hydrolases"/>
    <property type="match status" value="1"/>
</dbReference>
<feature type="non-terminal residue" evidence="3">
    <location>
        <position position="1"/>
    </location>
</feature>
<dbReference type="PANTHER" id="PTHR45703:SF36">
    <property type="entry name" value="DYNEIN HEAVY CHAIN, CYTOPLASMIC"/>
    <property type="match status" value="1"/>
</dbReference>
<dbReference type="InterPro" id="IPR024317">
    <property type="entry name" value="Dynein_heavy_chain_D4_dom"/>
</dbReference>
<keyword evidence="4" id="KW-1185">Reference proteome</keyword>
<dbReference type="AlphaFoldDB" id="A0A9P8JGH5"/>
<dbReference type="Gene3D" id="3.40.50.300">
    <property type="entry name" value="P-loop containing nucleotide triphosphate hydrolases"/>
    <property type="match status" value="1"/>
</dbReference>
<dbReference type="InterPro" id="IPR027417">
    <property type="entry name" value="P-loop_NTPase"/>
</dbReference>
<reference evidence="3" key="1">
    <citation type="journal article" date="2021" name="J Fungi (Basel)">
        <title>Virulence traits and population genomics of the black yeast Aureobasidium melanogenum.</title>
        <authorList>
            <person name="Cernosa A."/>
            <person name="Sun X."/>
            <person name="Gostincar C."/>
            <person name="Fang C."/>
            <person name="Gunde-Cimerman N."/>
            <person name="Song Z."/>
        </authorList>
    </citation>
    <scope>NUCLEOTIDE SEQUENCE</scope>
    <source>
        <strain evidence="3">EXF-9298</strain>
    </source>
</reference>
<reference evidence="3" key="2">
    <citation type="submission" date="2021-08" db="EMBL/GenBank/DDBJ databases">
        <authorList>
            <person name="Gostincar C."/>
            <person name="Sun X."/>
            <person name="Song Z."/>
            <person name="Gunde-Cimerman N."/>
        </authorList>
    </citation>
    <scope>NUCLEOTIDE SEQUENCE</scope>
    <source>
        <strain evidence="3">EXF-9298</strain>
    </source>
</reference>
<feature type="non-terminal residue" evidence="3">
    <location>
        <position position="323"/>
    </location>
</feature>
<evidence type="ECO:0000259" key="2">
    <source>
        <dbReference type="Pfam" id="PF12780"/>
    </source>
</evidence>
<dbReference type="GO" id="GO:0007018">
    <property type="term" value="P:microtubule-based movement"/>
    <property type="evidence" value="ECO:0007669"/>
    <property type="project" value="InterPro"/>
</dbReference>
<accession>A0A9P8JGH5</accession>